<reference evidence="1" key="1">
    <citation type="submission" date="2022-07" db="EMBL/GenBank/DDBJ databases">
        <title>Phylogenomic reconstructions and comparative analyses of Kickxellomycotina fungi.</title>
        <authorList>
            <person name="Reynolds N.K."/>
            <person name="Stajich J.E."/>
            <person name="Barry K."/>
            <person name="Grigoriev I.V."/>
            <person name="Crous P."/>
            <person name="Smith M.E."/>
        </authorList>
    </citation>
    <scope>NUCLEOTIDE SEQUENCE</scope>
    <source>
        <strain evidence="1">NRRL 5244</strain>
    </source>
</reference>
<dbReference type="Proteomes" id="UP001150603">
    <property type="component" value="Unassembled WGS sequence"/>
</dbReference>
<organism evidence="1 2">
    <name type="scientific">Linderina macrospora</name>
    <dbReference type="NCBI Taxonomy" id="4868"/>
    <lineage>
        <taxon>Eukaryota</taxon>
        <taxon>Fungi</taxon>
        <taxon>Fungi incertae sedis</taxon>
        <taxon>Zoopagomycota</taxon>
        <taxon>Kickxellomycotina</taxon>
        <taxon>Kickxellomycetes</taxon>
        <taxon>Kickxellales</taxon>
        <taxon>Kickxellaceae</taxon>
        <taxon>Linderina</taxon>
    </lineage>
</organism>
<evidence type="ECO:0000313" key="2">
    <source>
        <dbReference type="Proteomes" id="UP001150603"/>
    </source>
</evidence>
<gene>
    <name evidence="1" type="ORF">FBU59_005028</name>
</gene>
<dbReference type="EMBL" id="JANBPW010003859">
    <property type="protein sequence ID" value="KAJ1936510.1"/>
    <property type="molecule type" value="Genomic_DNA"/>
</dbReference>
<comment type="caution">
    <text evidence="1">The sequence shown here is derived from an EMBL/GenBank/DDBJ whole genome shotgun (WGS) entry which is preliminary data.</text>
</comment>
<accession>A0ACC1J3V1</accession>
<evidence type="ECO:0000313" key="1">
    <source>
        <dbReference type="EMBL" id="KAJ1936510.1"/>
    </source>
</evidence>
<feature type="non-terminal residue" evidence="1">
    <location>
        <position position="148"/>
    </location>
</feature>
<proteinExistence type="predicted"/>
<sequence length="148" mass="15620">MDKTTEGTPTDKEGSGFAGWADLKPSGNALHRGLLRRHMSMLAIGGCIGTGLFIASGSVLSNGGPGGALLSYIIMGIAVYFIMNALGELAAYMPIEGSFSAYMTRFLDPAAGFAIGWNYWLSYVLMVSSELLSVGMVVEFWLPNVPGA</sequence>
<protein>
    <submittedName>
        <fullName evidence="1">Uncharacterized protein</fullName>
    </submittedName>
</protein>
<name>A0ACC1J3V1_9FUNG</name>
<keyword evidence="2" id="KW-1185">Reference proteome</keyword>